<comment type="caution">
    <text evidence="1">The sequence shown here is derived from an EMBL/GenBank/DDBJ whole genome shotgun (WGS) entry which is preliminary data.</text>
</comment>
<sequence>MVGFRASKKQIPIYIIATADSLTKPDDSEHDETLDNKNEPLKFLMCLLNAMFITVSELDLTKIFWRDPMSKNALQPYAWPDFQSLEYADQMTQSDVGMWLSRAIPGCLITKLLTDIGDTRKRNGKAAKLLPVESPDAS</sequence>
<evidence type="ECO:0000313" key="2">
    <source>
        <dbReference type="Proteomes" id="UP000723463"/>
    </source>
</evidence>
<organism evidence="1 2">
    <name type="scientific">Mortierella hygrophila</name>
    <dbReference type="NCBI Taxonomy" id="979708"/>
    <lineage>
        <taxon>Eukaryota</taxon>
        <taxon>Fungi</taxon>
        <taxon>Fungi incertae sedis</taxon>
        <taxon>Mucoromycota</taxon>
        <taxon>Mortierellomycotina</taxon>
        <taxon>Mortierellomycetes</taxon>
        <taxon>Mortierellales</taxon>
        <taxon>Mortierellaceae</taxon>
        <taxon>Mortierella</taxon>
    </lineage>
</organism>
<evidence type="ECO:0000313" key="1">
    <source>
        <dbReference type="EMBL" id="KAF9537513.1"/>
    </source>
</evidence>
<dbReference type="AlphaFoldDB" id="A0A9P6EX98"/>
<reference evidence="1" key="1">
    <citation type="journal article" date="2020" name="Fungal Divers.">
        <title>Resolving the Mortierellaceae phylogeny through synthesis of multi-gene phylogenetics and phylogenomics.</title>
        <authorList>
            <person name="Vandepol N."/>
            <person name="Liber J."/>
            <person name="Desiro A."/>
            <person name="Na H."/>
            <person name="Kennedy M."/>
            <person name="Barry K."/>
            <person name="Grigoriev I.V."/>
            <person name="Miller A.N."/>
            <person name="O'Donnell K."/>
            <person name="Stajich J.E."/>
            <person name="Bonito G."/>
        </authorList>
    </citation>
    <scope>NUCLEOTIDE SEQUENCE</scope>
    <source>
        <strain evidence="1">NRRL 2591</strain>
    </source>
</reference>
<protein>
    <submittedName>
        <fullName evidence="1">Uncharacterized protein</fullName>
    </submittedName>
</protein>
<dbReference type="Proteomes" id="UP000723463">
    <property type="component" value="Unassembled WGS sequence"/>
</dbReference>
<proteinExistence type="predicted"/>
<keyword evidence="2" id="KW-1185">Reference proteome</keyword>
<accession>A0A9P6EX98</accession>
<dbReference type="EMBL" id="JAAAXW010000392">
    <property type="protein sequence ID" value="KAF9537513.1"/>
    <property type="molecule type" value="Genomic_DNA"/>
</dbReference>
<name>A0A9P6EX98_9FUNG</name>
<gene>
    <name evidence="1" type="ORF">EC957_008065</name>
</gene>